<evidence type="ECO:0000256" key="6">
    <source>
        <dbReference type="ARBA" id="ARBA00022777"/>
    </source>
</evidence>
<evidence type="ECO:0000256" key="7">
    <source>
        <dbReference type="ARBA" id="ARBA00022840"/>
    </source>
</evidence>
<dbReference type="GO" id="GO:0005524">
    <property type="term" value="F:ATP binding"/>
    <property type="evidence" value="ECO:0007669"/>
    <property type="project" value="UniProtKB-KW"/>
</dbReference>
<evidence type="ECO:0000256" key="2">
    <source>
        <dbReference type="ARBA" id="ARBA00012438"/>
    </source>
</evidence>
<accession>A0ABP9A771</accession>
<dbReference type="Pfam" id="PF13589">
    <property type="entry name" value="HATPase_c_3"/>
    <property type="match status" value="1"/>
</dbReference>
<dbReference type="EMBL" id="BAABIP010000022">
    <property type="protein sequence ID" value="GAA4775163.1"/>
    <property type="molecule type" value="Genomic_DNA"/>
</dbReference>
<evidence type="ECO:0000256" key="1">
    <source>
        <dbReference type="ARBA" id="ARBA00000085"/>
    </source>
</evidence>
<dbReference type="RefSeq" id="WP_264543282.1">
    <property type="nucleotide sequence ID" value="NZ_BAABIP010000022.1"/>
</dbReference>
<name>A0ABP9A771_9FLAO</name>
<evidence type="ECO:0000256" key="9">
    <source>
        <dbReference type="SAM" id="Coils"/>
    </source>
</evidence>
<dbReference type="InterPro" id="IPR036890">
    <property type="entry name" value="HATPase_C_sf"/>
</dbReference>
<evidence type="ECO:0000313" key="11">
    <source>
        <dbReference type="EMBL" id="GAA4775163.1"/>
    </source>
</evidence>
<feature type="coiled-coil region" evidence="9">
    <location>
        <begin position="480"/>
        <end position="509"/>
    </location>
</feature>
<dbReference type="SUPFAM" id="SSF55874">
    <property type="entry name" value="ATPase domain of HSP90 chaperone/DNA topoisomerase II/histidine kinase"/>
    <property type="match status" value="2"/>
</dbReference>
<dbReference type="InterPro" id="IPR003594">
    <property type="entry name" value="HATPase_dom"/>
</dbReference>
<dbReference type="InterPro" id="IPR004358">
    <property type="entry name" value="Sig_transdc_His_kin-like_C"/>
</dbReference>
<keyword evidence="3" id="KW-0597">Phosphoprotein</keyword>
<evidence type="ECO:0000256" key="8">
    <source>
        <dbReference type="ARBA" id="ARBA00023012"/>
    </source>
</evidence>
<evidence type="ECO:0000259" key="10">
    <source>
        <dbReference type="PROSITE" id="PS50109"/>
    </source>
</evidence>
<proteinExistence type="predicted"/>
<keyword evidence="4" id="KW-0808">Transferase</keyword>
<dbReference type="Proteomes" id="UP001500141">
    <property type="component" value="Unassembled WGS sequence"/>
</dbReference>
<dbReference type="PRINTS" id="PR00344">
    <property type="entry name" value="BCTRLSENSOR"/>
</dbReference>
<keyword evidence="12" id="KW-1185">Reference proteome</keyword>
<dbReference type="SMART" id="SM00387">
    <property type="entry name" value="HATPase_c"/>
    <property type="match status" value="1"/>
</dbReference>
<dbReference type="EC" id="2.7.13.3" evidence="2"/>
<sequence length="814" mass="94447">MTKVPFKVSARAGKLLGRENFSNPEGAIIELVKNSYDADAKNCFVFFDIPTILKKDSNGKEYNFPVKEESIIYIIDNGDGMTEQIIKDYWMQIGTGNKEKDFISDDKRVKTGAKGIGRFALDRLGFETEMWTLSKKAKNNSGSYWKMDWKQFDNDDKSISEINAEINNSKINLKEKIQSLVNNSETLELISSIDFKSGTFLKITNLKDEWFSNEKDNDIENVFKSLEALIPPKELNIPFEVYFNHFQKPREFGKVETAFFNDFDYKVRAKYNSESLSVDFEITRNEIDIDVLKKKFTHAFKDSKHPYNIETLEKKTFNYNKPIDKLLKWSLNDSSLKLLKDVGSFELTFYYLKFNNSIKEGYPYKLINTQERKTIIDKFGGVKVYRDSFRVRPYGDPTNDWLRLGQRVAQSPAGAGQRVGDWRVRPEQTAGIITISRKTNPLLIDKSDRGALQENDAFDTFKTIITGVIHEFEFDRTKILNQIFIELQKEKKKKEEKEINRRAEELAKKIVADTKKVDEELFGKSKKIDLFRQKKEEEIADSFKETFNKAFKSIYDDKKEKDNEEIVQVRSLASLGLIVSSFAHELKEIKDNSREIKSLEKILKLIIPNDVKKSSEYIDGMDILELLNEDSEKIIHWIDYALTTSKKDKRTRGKLIFSSFFKSFSESWSRILNRKDIKINIIDNIKNFDYDFRAFEMDMSTIFTNLINNSIDSFNNLGKVQEREISIELNIINEEKIEILYSDNGKGLDSIFGEKEEIFLPFTTSKKDRKGNEIGTGLGMYLVKSVIDDNNGNIEILEPNEGFSVLLTFPIRKK</sequence>
<comment type="caution">
    <text evidence="11">The sequence shown here is derived from an EMBL/GenBank/DDBJ whole genome shotgun (WGS) entry which is preliminary data.</text>
</comment>
<keyword evidence="7 11" id="KW-0067">ATP-binding</keyword>
<gene>
    <name evidence="11" type="ORF">GCM10023230_27550</name>
</gene>
<dbReference type="PANTHER" id="PTHR43065">
    <property type="entry name" value="SENSOR HISTIDINE KINASE"/>
    <property type="match status" value="1"/>
</dbReference>
<comment type="catalytic activity">
    <reaction evidence="1">
        <text>ATP + protein L-histidine = ADP + protein N-phospho-L-histidine.</text>
        <dbReference type="EC" id="2.7.13.3"/>
    </reaction>
</comment>
<keyword evidence="9" id="KW-0175">Coiled coil</keyword>
<evidence type="ECO:0000256" key="4">
    <source>
        <dbReference type="ARBA" id="ARBA00022679"/>
    </source>
</evidence>
<keyword evidence="6" id="KW-0418">Kinase</keyword>
<keyword evidence="8" id="KW-0902">Two-component regulatory system</keyword>
<reference evidence="12" key="1">
    <citation type="journal article" date="2019" name="Int. J. Syst. Evol. Microbiol.">
        <title>The Global Catalogue of Microorganisms (GCM) 10K type strain sequencing project: providing services to taxonomists for standard genome sequencing and annotation.</title>
        <authorList>
            <consortium name="The Broad Institute Genomics Platform"/>
            <consortium name="The Broad Institute Genome Sequencing Center for Infectious Disease"/>
            <person name="Wu L."/>
            <person name="Ma J."/>
        </authorList>
    </citation>
    <scope>NUCLEOTIDE SEQUENCE [LARGE SCALE GENOMIC DNA]</scope>
    <source>
        <strain evidence="12">JCM 18198</strain>
    </source>
</reference>
<organism evidence="11 12">
    <name type="scientific">Flavobacterium hankyongi</name>
    <dbReference type="NCBI Taxonomy" id="1176532"/>
    <lineage>
        <taxon>Bacteria</taxon>
        <taxon>Pseudomonadati</taxon>
        <taxon>Bacteroidota</taxon>
        <taxon>Flavobacteriia</taxon>
        <taxon>Flavobacteriales</taxon>
        <taxon>Flavobacteriaceae</taxon>
        <taxon>Flavobacterium</taxon>
    </lineage>
</organism>
<dbReference type="Gene3D" id="3.30.565.10">
    <property type="entry name" value="Histidine kinase-like ATPase, C-terminal domain"/>
    <property type="match status" value="2"/>
</dbReference>
<dbReference type="PROSITE" id="PS50109">
    <property type="entry name" value="HIS_KIN"/>
    <property type="match status" value="1"/>
</dbReference>
<dbReference type="PANTHER" id="PTHR43065:SF10">
    <property type="entry name" value="PEROXIDE STRESS-ACTIVATED HISTIDINE KINASE MAK3"/>
    <property type="match status" value="1"/>
</dbReference>
<protein>
    <recommendedName>
        <fullName evidence="2">histidine kinase</fullName>
        <ecNumber evidence="2">2.7.13.3</ecNumber>
    </recommendedName>
</protein>
<evidence type="ECO:0000256" key="3">
    <source>
        <dbReference type="ARBA" id="ARBA00022553"/>
    </source>
</evidence>
<evidence type="ECO:0000256" key="5">
    <source>
        <dbReference type="ARBA" id="ARBA00022741"/>
    </source>
</evidence>
<keyword evidence="5" id="KW-0547">Nucleotide-binding</keyword>
<feature type="domain" description="Histidine kinase" evidence="10">
    <location>
        <begin position="699"/>
        <end position="813"/>
    </location>
</feature>
<evidence type="ECO:0000313" key="12">
    <source>
        <dbReference type="Proteomes" id="UP001500141"/>
    </source>
</evidence>
<dbReference type="InterPro" id="IPR005467">
    <property type="entry name" value="His_kinase_dom"/>
</dbReference>
<dbReference type="Pfam" id="PF02518">
    <property type="entry name" value="HATPase_c"/>
    <property type="match status" value="1"/>
</dbReference>